<dbReference type="InterPro" id="IPR036388">
    <property type="entry name" value="WH-like_DNA-bd_sf"/>
</dbReference>
<reference evidence="5" key="1">
    <citation type="submission" date="2022-12" db="EMBL/GenBank/DDBJ databases">
        <title>Paracoccus sp. EF6 isolated from a lake water.</title>
        <authorList>
            <person name="Liu H."/>
        </authorList>
    </citation>
    <scope>NUCLEOTIDE SEQUENCE</scope>
    <source>
        <strain evidence="5">EF6</strain>
    </source>
</reference>
<dbReference type="Pfam" id="PF00392">
    <property type="entry name" value="GntR"/>
    <property type="match status" value="1"/>
</dbReference>
<evidence type="ECO:0000259" key="4">
    <source>
        <dbReference type="PROSITE" id="PS50949"/>
    </source>
</evidence>
<dbReference type="InterPro" id="IPR011711">
    <property type="entry name" value="GntR_C"/>
</dbReference>
<dbReference type="Gene3D" id="1.10.10.10">
    <property type="entry name" value="Winged helix-like DNA-binding domain superfamily/Winged helix DNA-binding domain"/>
    <property type="match status" value="1"/>
</dbReference>
<dbReference type="PANTHER" id="PTHR43537:SF49">
    <property type="entry name" value="TRANSCRIPTIONAL REGULATORY PROTEIN"/>
    <property type="match status" value="1"/>
</dbReference>
<dbReference type="EMBL" id="JAPTYD010000004">
    <property type="protein sequence ID" value="MCZ0960967.1"/>
    <property type="molecule type" value="Genomic_DNA"/>
</dbReference>
<evidence type="ECO:0000256" key="2">
    <source>
        <dbReference type="ARBA" id="ARBA00023125"/>
    </source>
</evidence>
<gene>
    <name evidence="5" type="ORF">OU682_04965</name>
</gene>
<dbReference type="InterPro" id="IPR000524">
    <property type="entry name" value="Tscrpt_reg_HTH_GntR"/>
</dbReference>
<dbReference type="SUPFAM" id="SSF46785">
    <property type="entry name" value="Winged helix' DNA-binding domain"/>
    <property type="match status" value="1"/>
</dbReference>
<keyword evidence="6" id="KW-1185">Reference proteome</keyword>
<keyword evidence="1" id="KW-0805">Transcription regulation</keyword>
<proteinExistence type="predicted"/>
<evidence type="ECO:0000256" key="1">
    <source>
        <dbReference type="ARBA" id="ARBA00023015"/>
    </source>
</evidence>
<evidence type="ECO:0000313" key="6">
    <source>
        <dbReference type="Proteomes" id="UP001149822"/>
    </source>
</evidence>
<keyword evidence="2" id="KW-0238">DNA-binding</keyword>
<dbReference type="Pfam" id="PF07729">
    <property type="entry name" value="FCD"/>
    <property type="match status" value="1"/>
</dbReference>
<name>A0ABT4J1G6_9RHOB</name>
<feature type="domain" description="HTH gntR-type" evidence="4">
    <location>
        <begin position="2"/>
        <end position="69"/>
    </location>
</feature>
<dbReference type="InterPro" id="IPR036390">
    <property type="entry name" value="WH_DNA-bd_sf"/>
</dbReference>
<evidence type="ECO:0000256" key="3">
    <source>
        <dbReference type="ARBA" id="ARBA00023163"/>
    </source>
</evidence>
<dbReference type="SMART" id="SM00345">
    <property type="entry name" value="HTH_GNTR"/>
    <property type="match status" value="1"/>
</dbReference>
<dbReference type="RefSeq" id="WP_268940970.1">
    <property type="nucleotide sequence ID" value="NZ_JAPTYD010000004.1"/>
</dbReference>
<dbReference type="SMART" id="SM00895">
    <property type="entry name" value="FCD"/>
    <property type="match status" value="1"/>
</dbReference>
<organism evidence="5 6">
    <name type="scientific">Paracoccus benzoatiresistens</name>
    <dbReference type="NCBI Taxonomy" id="2997341"/>
    <lineage>
        <taxon>Bacteria</taxon>
        <taxon>Pseudomonadati</taxon>
        <taxon>Pseudomonadota</taxon>
        <taxon>Alphaproteobacteria</taxon>
        <taxon>Rhodobacterales</taxon>
        <taxon>Paracoccaceae</taxon>
        <taxon>Paracoccus</taxon>
    </lineage>
</organism>
<dbReference type="Proteomes" id="UP001149822">
    <property type="component" value="Unassembled WGS sequence"/>
</dbReference>
<accession>A0ABT4J1G6</accession>
<protein>
    <submittedName>
        <fullName evidence="5">GntR family transcriptional regulator</fullName>
    </submittedName>
</protein>
<comment type="caution">
    <text evidence="5">The sequence shown here is derived from an EMBL/GenBank/DDBJ whole genome shotgun (WGS) entry which is preliminary data.</text>
</comment>
<dbReference type="PANTHER" id="PTHR43537">
    <property type="entry name" value="TRANSCRIPTIONAL REGULATOR, GNTR FAMILY"/>
    <property type="match status" value="1"/>
</dbReference>
<evidence type="ECO:0000313" key="5">
    <source>
        <dbReference type="EMBL" id="MCZ0960967.1"/>
    </source>
</evidence>
<keyword evidence="3" id="KW-0804">Transcription</keyword>
<dbReference type="PROSITE" id="PS50949">
    <property type="entry name" value="HTH_GNTR"/>
    <property type="match status" value="1"/>
</dbReference>
<sequence>MVSNTMRLADQISEAILEGDFPPGTRLDESGLAARFGLSRTPIREALAEVCARGLAERRPYRGVEVVSPDPDVLLDRFEALAEIEALCASLAAGRAQMADLLALEDLVHRMEDAGPDEYRQMNFDLHDRICRMARNAELARVADDLRLRLAAVRRAQLGHADRRQRSMREHRALVAAICDRDAVRAASLMRAHLRAGAQEVLSMARETAQPASSATS</sequence>
<dbReference type="InterPro" id="IPR008920">
    <property type="entry name" value="TF_FadR/GntR_C"/>
</dbReference>
<dbReference type="Gene3D" id="1.20.120.530">
    <property type="entry name" value="GntR ligand-binding domain-like"/>
    <property type="match status" value="1"/>
</dbReference>
<dbReference type="SUPFAM" id="SSF48008">
    <property type="entry name" value="GntR ligand-binding domain-like"/>
    <property type="match status" value="1"/>
</dbReference>
<dbReference type="CDD" id="cd07377">
    <property type="entry name" value="WHTH_GntR"/>
    <property type="match status" value="1"/>
</dbReference>